<comment type="caution">
    <text evidence="3">The sequence shown here is derived from an EMBL/GenBank/DDBJ whole genome shotgun (WGS) entry which is preliminary data.</text>
</comment>
<feature type="signal peptide" evidence="1">
    <location>
        <begin position="1"/>
        <end position="18"/>
    </location>
</feature>
<proteinExistence type="predicted"/>
<sequence length="139" mass="14315">MTRIVVLLLCVSVALVAATGPSAASTIINTAIYFIQQAIASIEKVLSNPIEAADCADDQFVLLAKAGEKLGALLFQLPILALTTAPVNLPGAIASQVSRIQAGLVSNATCLSISNQEAVAEVQQALSDLQNAIATGNWI</sequence>
<name>A0AAN5CY39_9BILA</name>
<evidence type="ECO:0000313" key="3">
    <source>
        <dbReference type="EMBL" id="GMR52132.1"/>
    </source>
</evidence>
<dbReference type="Proteomes" id="UP001328107">
    <property type="component" value="Unassembled WGS sequence"/>
</dbReference>
<feature type="chain" id="PRO_5044710180" evidence="1">
    <location>
        <begin position="19"/>
        <end position="139"/>
    </location>
</feature>
<dbReference type="AlphaFoldDB" id="A0AAN5CY39"/>
<reference evidence="3" key="2">
    <citation type="submission" date="2023-06" db="EMBL/GenBank/DDBJ databases">
        <title>Genome assembly of Pristionchus species.</title>
        <authorList>
            <person name="Yoshida K."/>
            <person name="Sommer R.J."/>
        </authorList>
    </citation>
    <scope>NUCLEOTIDE SEQUENCE</scope>
    <source>
        <strain evidence="3">RS5460</strain>
    </source>
</reference>
<keyword evidence="1" id="KW-0732">Signal</keyword>
<organism evidence="3 4">
    <name type="scientific">Pristionchus mayeri</name>
    <dbReference type="NCBI Taxonomy" id="1317129"/>
    <lineage>
        <taxon>Eukaryota</taxon>
        <taxon>Metazoa</taxon>
        <taxon>Ecdysozoa</taxon>
        <taxon>Nematoda</taxon>
        <taxon>Chromadorea</taxon>
        <taxon>Rhabditida</taxon>
        <taxon>Rhabditina</taxon>
        <taxon>Diplogasteromorpha</taxon>
        <taxon>Diplogasteroidea</taxon>
        <taxon>Neodiplogasteridae</taxon>
        <taxon>Pristionchus</taxon>
    </lineage>
</organism>
<dbReference type="EMBL" id="BTRK01000005">
    <property type="protein sequence ID" value="GMR52131.1"/>
    <property type="molecule type" value="Genomic_DNA"/>
</dbReference>
<reference evidence="4" key="1">
    <citation type="submission" date="2022-10" db="EMBL/GenBank/DDBJ databases">
        <title>Genome assembly of Pristionchus species.</title>
        <authorList>
            <person name="Yoshida K."/>
            <person name="Sommer R.J."/>
        </authorList>
    </citation>
    <scope>NUCLEOTIDE SEQUENCE [LARGE SCALE GENOMIC DNA]</scope>
    <source>
        <strain evidence="2 4">RS5460</strain>
    </source>
</reference>
<keyword evidence="4" id="KW-1185">Reference proteome</keyword>
<accession>A0AAN5CY39</accession>
<protein>
    <submittedName>
        <fullName evidence="3">Uncharacterized protein</fullName>
    </submittedName>
</protein>
<evidence type="ECO:0000313" key="2">
    <source>
        <dbReference type="EMBL" id="GMR52131.1"/>
    </source>
</evidence>
<gene>
    <name evidence="2" type="ORF">PMAYCL1PPCAC_22326</name>
    <name evidence="3" type="ORF">PMAYCL1PPCAC_22327</name>
</gene>
<evidence type="ECO:0000256" key="1">
    <source>
        <dbReference type="SAM" id="SignalP"/>
    </source>
</evidence>
<dbReference type="EMBL" id="BTRK01000005">
    <property type="protein sequence ID" value="GMR52132.1"/>
    <property type="molecule type" value="Genomic_DNA"/>
</dbReference>
<evidence type="ECO:0000313" key="4">
    <source>
        <dbReference type="Proteomes" id="UP001328107"/>
    </source>
</evidence>